<proteinExistence type="predicted"/>
<organism evidence="2 3">
    <name type="scientific">Edaphobacter aggregans</name>
    <dbReference type="NCBI Taxonomy" id="570835"/>
    <lineage>
        <taxon>Bacteria</taxon>
        <taxon>Pseudomonadati</taxon>
        <taxon>Acidobacteriota</taxon>
        <taxon>Terriglobia</taxon>
        <taxon>Terriglobales</taxon>
        <taxon>Acidobacteriaceae</taxon>
        <taxon>Edaphobacter</taxon>
    </lineage>
</organism>
<gene>
    <name evidence="2" type="ORF">EDE15_4025</name>
</gene>
<reference evidence="2 3" key="1">
    <citation type="submission" date="2018-12" db="EMBL/GenBank/DDBJ databases">
        <title>Sequencing of bacterial isolates from soil warming experiment in Harvard Forest, Massachusetts, USA.</title>
        <authorList>
            <person name="Deangelis K."/>
        </authorList>
    </citation>
    <scope>NUCLEOTIDE SEQUENCE [LARGE SCALE GENOMIC DNA]</scope>
    <source>
        <strain evidence="2 3">EB153</strain>
    </source>
</reference>
<evidence type="ECO:0000313" key="2">
    <source>
        <dbReference type="EMBL" id="RSL18452.1"/>
    </source>
</evidence>
<keyword evidence="3" id="KW-1185">Reference proteome</keyword>
<evidence type="ECO:0000313" key="3">
    <source>
        <dbReference type="Proteomes" id="UP000269669"/>
    </source>
</evidence>
<comment type="caution">
    <text evidence="2">The sequence shown here is derived from an EMBL/GenBank/DDBJ whole genome shotgun (WGS) entry which is preliminary data.</text>
</comment>
<evidence type="ECO:0000259" key="1">
    <source>
        <dbReference type="Pfam" id="PF06527"/>
    </source>
</evidence>
<name>A0A3R9PUY5_9BACT</name>
<protein>
    <submittedName>
        <fullName evidence="2">TniQ protein</fullName>
    </submittedName>
</protein>
<accession>A0A3R9PUY5</accession>
<feature type="domain" description="TniQ" evidence="1">
    <location>
        <begin position="11"/>
        <end position="150"/>
    </location>
</feature>
<dbReference type="Pfam" id="PF06527">
    <property type="entry name" value="TniQ"/>
    <property type="match status" value="1"/>
</dbReference>
<dbReference type="AlphaFoldDB" id="A0A3R9PUY5"/>
<dbReference type="InterPro" id="IPR009492">
    <property type="entry name" value="TniQ"/>
</dbReference>
<dbReference type="EMBL" id="RSDW01000001">
    <property type="protein sequence ID" value="RSL18452.1"/>
    <property type="molecule type" value="Genomic_DNA"/>
</dbReference>
<sequence length="376" mass="42159">MKTASAPSQLPFAPRPLPNELFSSWVLRIAHANCVSPEELMIGFQCRHSDLPSLSSLDWGLPLAFLNAMATFSRTSVSSLGRLDLRKRLPQSERALLLRWGVSDRSQRLRRLRTGYAFCPPCISLQAYVHVRWEWAFPALLRCHIHKSPLRHGCPTCGEDNPLPFGSSPAVAPVLCWSCGAKLTFTTSSSRQRQIAGAQLFVEQIYRAALRAANPDAALLGAATGTQLRCFVEDLLQLLAWYPSHELSIQSTDPRNLHFAFRTEILTIIGSLIMDALPGSVPRGKQNRLRNGCVLWLRVLALLSHREAGLIETSSQRWPAALRRRLASALNQHVRSRSQSSPFRGRFFRPGLEYIECLEFRDLSAENEIKIRNSGI</sequence>
<dbReference type="Proteomes" id="UP000269669">
    <property type="component" value="Unassembled WGS sequence"/>
</dbReference>
<dbReference type="OrthoDB" id="9036115at2"/>